<dbReference type="RefSeq" id="WP_093364371.1">
    <property type="nucleotide sequence ID" value="NZ_FOZZ01000003.1"/>
</dbReference>
<dbReference type="Proteomes" id="UP000198785">
    <property type="component" value="Unassembled WGS sequence"/>
</dbReference>
<feature type="signal peptide" evidence="1">
    <location>
        <begin position="1"/>
        <end position="20"/>
    </location>
</feature>
<dbReference type="EMBL" id="FOZZ01000003">
    <property type="protein sequence ID" value="SFS61072.1"/>
    <property type="molecule type" value="Genomic_DNA"/>
</dbReference>
<keyword evidence="3" id="KW-1185">Reference proteome</keyword>
<organism evidence="2 3">
    <name type="scientific">Sphingobacterium wenxiniae</name>
    <dbReference type="NCBI Taxonomy" id="683125"/>
    <lineage>
        <taxon>Bacteria</taxon>
        <taxon>Pseudomonadati</taxon>
        <taxon>Bacteroidota</taxon>
        <taxon>Sphingobacteriia</taxon>
        <taxon>Sphingobacteriales</taxon>
        <taxon>Sphingobacteriaceae</taxon>
        <taxon>Sphingobacterium</taxon>
    </lineage>
</organism>
<dbReference type="STRING" id="683125.SAMN05660206_103205"/>
<accession>A0A1I6R8Q2</accession>
<sequence length="195" mass="20732">MKKIILSFALAIITTAGIQAQTSTTTADVKVNVILRPTLSIEVNPNIPNDGGELEESGAVNLVYKNANDYANGITKTIPSHLKVSSIGSGYKVHAQVANQNLNRSVGEGAETMSGELVKVRINDGQERKISELNGKQEMYYNGGGNGSSGSVLNQELAVTYRAEQLNTEQIANLMGPNGAAARYTTTVTYTITTP</sequence>
<reference evidence="2 3" key="1">
    <citation type="submission" date="2016-10" db="EMBL/GenBank/DDBJ databases">
        <authorList>
            <person name="de Groot N.N."/>
        </authorList>
    </citation>
    <scope>NUCLEOTIDE SEQUENCE [LARGE SCALE GENOMIC DNA]</scope>
    <source>
        <strain evidence="2 3">DSM 22789</strain>
    </source>
</reference>
<proteinExistence type="predicted"/>
<evidence type="ECO:0000313" key="3">
    <source>
        <dbReference type="Proteomes" id="UP000198785"/>
    </source>
</evidence>
<evidence type="ECO:0000313" key="2">
    <source>
        <dbReference type="EMBL" id="SFS61072.1"/>
    </source>
</evidence>
<keyword evidence="1" id="KW-0732">Signal</keyword>
<dbReference type="AlphaFoldDB" id="A0A1I6R8Q2"/>
<protein>
    <recommendedName>
        <fullName evidence="4">CS1 type fimbrial major subunit</fullName>
    </recommendedName>
</protein>
<evidence type="ECO:0000256" key="1">
    <source>
        <dbReference type="SAM" id="SignalP"/>
    </source>
</evidence>
<name>A0A1I6R8Q2_9SPHI</name>
<evidence type="ECO:0008006" key="4">
    <source>
        <dbReference type="Google" id="ProtNLM"/>
    </source>
</evidence>
<feature type="chain" id="PRO_5011751409" description="CS1 type fimbrial major subunit" evidence="1">
    <location>
        <begin position="21"/>
        <end position="195"/>
    </location>
</feature>
<gene>
    <name evidence="2" type="ORF">SAMN05660206_103205</name>
</gene>